<accession>A0A7M7NGM6</accession>
<dbReference type="OMA" id="MKRENDC"/>
<dbReference type="AlphaFoldDB" id="A0A7M7NGM6"/>
<feature type="compositionally biased region" description="Low complexity" evidence="1">
    <location>
        <begin position="516"/>
        <end position="535"/>
    </location>
</feature>
<dbReference type="GeneID" id="115922168"/>
<feature type="region of interest" description="Disordered" evidence="1">
    <location>
        <begin position="368"/>
        <end position="391"/>
    </location>
</feature>
<keyword evidence="3" id="KW-1185">Reference proteome</keyword>
<name>A0A7M7NGM6_STRPU</name>
<feature type="compositionally biased region" description="Basic and acidic residues" evidence="1">
    <location>
        <begin position="89"/>
        <end position="98"/>
    </location>
</feature>
<dbReference type="EnsemblMetazoa" id="XM_030980462">
    <property type="protein sequence ID" value="XP_030836322"/>
    <property type="gene ID" value="LOC115922168"/>
</dbReference>
<dbReference type="OrthoDB" id="10032693at2759"/>
<organism evidence="2 3">
    <name type="scientific">Strongylocentrotus purpuratus</name>
    <name type="common">Purple sea urchin</name>
    <dbReference type="NCBI Taxonomy" id="7668"/>
    <lineage>
        <taxon>Eukaryota</taxon>
        <taxon>Metazoa</taxon>
        <taxon>Echinodermata</taxon>
        <taxon>Eleutherozoa</taxon>
        <taxon>Echinozoa</taxon>
        <taxon>Echinoidea</taxon>
        <taxon>Euechinoidea</taxon>
        <taxon>Echinacea</taxon>
        <taxon>Camarodonta</taxon>
        <taxon>Echinidea</taxon>
        <taxon>Strongylocentrotidae</taxon>
        <taxon>Strongylocentrotus</taxon>
    </lineage>
</organism>
<feature type="region of interest" description="Disordered" evidence="1">
    <location>
        <begin position="1"/>
        <end position="131"/>
    </location>
</feature>
<feature type="compositionally biased region" description="Basic and acidic residues" evidence="1">
    <location>
        <begin position="7"/>
        <end position="42"/>
    </location>
</feature>
<proteinExistence type="predicted"/>
<evidence type="ECO:0000256" key="1">
    <source>
        <dbReference type="SAM" id="MobiDB-lite"/>
    </source>
</evidence>
<feature type="compositionally biased region" description="Basic and acidic residues" evidence="1">
    <location>
        <begin position="106"/>
        <end position="116"/>
    </location>
</feature>
<dbReference type="RefSeq" id="XP_030836322.1">
    <property type="nucleotide sequence ID" value="XM_030980462.1"/>
</dbReference>
<reference evidence="3" key="1">
    <citation type="submission" date="2015-02" db="EMBL/GenBank/DDBJ databases">
        <title>Genome sequencing for Strongylocentrotus purpuratus.</title>
        <authorList>
            <person name="Murali S."/>
            <person name="Liu Y."/>
            <person name="Vee V."/>
            <person name="English A."/>
            <person name="Wang M."/>
            <person name="Skinner E."/>
            <person name="Han Y."/>
            <person name="Muzny D.M."/>
            <person name="Worley K.C."/>
            <person name="Gibbs R.A."/>
        </authorList>
    </citation>
    <scope>NUCLEOTIDE SEQUENCE</scope>
</reference>
<sequence length="705" mass="77814">MMGDSTESEKEDISKEDARDNENLKETDHDGGKENSNEKEIEKVDDDDDMKREGEDIGGGNVGDSNGNADSREMDEETEPTGEDERDDDVSNMKRENDCLVDEDSRDNCDQQHEESVEALNNHDNVNEDDSIDIVSEVNKEAQFVGENGNDEENVGQMKGDQDAEILDNDNDDDDVGDSISVNGSPRDAGRYENDDSYKNTDLTATVKTGDKEVESKEGNRRSSMKSAKSTKKSKTVRVKSSKTVSSIEVDMTRIIRNEDDDDFDADEDDDAVTRVTCGKSVDFSIPVDELDEELQRVIDRPGSGRTSMMDNEDMIGLGRAATMNTPVTIDDRESFVYQHSIRTQSRDGMYQHAVDLIHNRCGSISYSTRSQPHVRRRETRPPPRSAASLPEHIPTTLLGGVPMFNLPNVVKHINKTPFNDQPNSYFYISQSKPVPLKPMKVWKGYRGNVYFEPMVCRRAPFSSASSNPKPKERVASSHLPVIPKSAEITTNGAPANPAHFNSHSATTSRSQPPNGRRTAASGAKSATSTRSSGRQLAILDKTTVLSRMDYNAAEDIKWISGIESTGTLQIGPSGDKLAGRAYKVYRNGPKHPKLRIRRGLVSHNLAGNNKNSPKFGVSGGRINEDLTTNRNANPTNITQKKTSVQEHHGVSQSYPTDNYCCVDSMTPLQQIMKRNDGHGRSKLVHILPSAYGDGGIGSIRPKGK</sequence>
<dbReference type="Proteomes" id="UP000007110">
    <property type="component" value="Unassembled WGS sequence"/>
</dbReference>
<dbReference type="InParanoid" id="A0A7M7NGM6"/>
<protein>
    <submittedName>
        <fullName evidence="2">Uncharacterized protein</fullName>
    </submittedName>
</protein>
<evidence type="ECO:0000313" key="3">
    <source>
        <dbReference type="Proteomes" id="UP000007110"/>
    </source>
</evidence>
<feature type="compositionally biased region" description="Basic residues" evidence="1">
    <location>
        <begin position="229"/>
        <end position="241"/>
    </location>
</feature>
<feature type="compositionally biased region" description="Polar residues" evidence="1">
    <location>
        <begin position="488"/>
        <end position="514"/>
    </location>
</feature>
<feature type="region of interest" description="Disordered" evidence="1">
    <location>
        <begin position="144"/>
        <end position="243"/>
    </location>
</feature>
<feature type="compositionally biased region" description="Basic and acidic residues" evidence="1">
    <location>
        <begin position="209"/>
        <end position="221"/>
    </location>
</feature>
<feature type="compositionally biased region" description="Acidic residues" evidence="1">
    <location>
        <begin position="163"/>
        <end position="177"/>
    </location>
</feature>
<evidence type="ECO:0000313" key="2">
    <source>
        <dbReference type="EnsemblMetazoa" id="XP_030836322"/>
    </source>
</evidence>
<dbReference type="KEGG" id="spu:115922168"/>
<reference evidence="2" key="2">
    <citation type="submission" date="2021-01" db="UniProtKB">
        <authorList>
            <consortium name="EnsemblMetazoa"/>
        </authorList>
    </citation>
    <scope>IDENTIFICATION</scope>
</reference>
<feature type="compositionally biased region" description="Basic and acidic residues" evidence="1">
    <location>
        <begin position="188"/>
        <end position="199"/>
    </location>
</feature>
<feature type="region of interest" description="Disordered" evidence="1">
    <location>
        <begin position="462"/>
        <end position="535"/>
    </location>
</feature>
<feature type="compositionally biased region" description="Acidic residues" evidence="1">
    <location>
        <begin position="73"/>
        <end position="88"/>
    </location>
</feature>